<dbReference type="OMA" id="VFRTKWR"/>
<reference evidence="3 4" key="1">
    <citation type="journal article" date="2015" name="Sci. Rep.">
        <title>Genome of the facultative scuticociliatosis pathogen Pseudocohnilembus persalinus provides insight into its virulence through horizontal gene transfer.</title>
        <authorList>
            <person name="Xiong J."/>
            <person name="Wang G."/>
            <person name="Cheng J."/>
            <person name="Tian M."/>
            <person name="Pan X."/>
            <person name="Warren A."/>
            <person name="Jiang C."/>
            <person name="Yuan D."/>
            <person name="Miao W."/>
        </authorList>
    </citation>
    <scope>NUCLEOTIDE SEQUENCE [LARGE SCALE GENOMIC DNA]</scope>
    <source>
        <strain evidence="3">36N120E</strain>
    </source>
</reference>
<feature type="compositionally biased region" description="Polar residues" evidence="1">
    <location>
        <begin position="332"/>
        <end position="342"/>
    </location>
</feature>
<name>A0A0V0QE80_PSEPJ</name>
<dbReference type="GO" id="GO:0035091">
    <property type="term" value="F:phosphatidylinositol binding"/>
    <property type="evidence" value="ECO:0007669"/>
    <property type="project" value="InterPro"/>
</dbReference>
<feature type="compositionally biased region" description="Low complexity" evidence="1">
    <location>
        <begin position="476"/>
        <end position="505"/>
    </location>
</feature>
<dbReference type="AlphaFoldDB" id="A0A0V0QE80"/>
<evidence type="ECO:0000256" key="1">
    <source>
        <dbReference type="SAM" id="MobiDB-lite"/>
    </source>
</evidence>
<feature type="compositionally biased region" description="Low complexity" evidence="1">
    <location>
        <begin position="152"/>
        <end position="166"/>
    </location>
</feature>
<feature type="region of interest" description="Disordered" evidence="1">
    <location>
        <begin position="531"/>
        <end position="568"/>
    </location>
</feature>
<feature type="compositionally biased region" description="Low complexity" evidence="1">
    <location>
        <begin position="399"/>
        <end position="416"/>
    </location>
</feature>
<dbReference type="SUPFAM" id="SSF49348">
    <property type="entry name" value="Clathrin adaptor appendage domain"/>
    <property type="match status" value="1"/>
</dbReference>
<dbReference type="EMBL" id="LDAU01000187">
    <property type="protein sequence ID" value="KRX00517.1"/>
    <property type="molecule type" value="Genomic_DNA"/>
</dbReference>
<organism evidence="3 4">
    <name type="scientific">Pseudocohnilembus persalinus</name>
    <name type="common">Ciliate</name>
    <dbReference type="NCBI Taxonomy" id="266149"/>
    <lineage>
        <taxon>Eukaryota</taxon>
        <taxon>Sar</taxon>
        <taxon>Alveolata</taxon>
        <taxon>Ciliophora</taxon>
        <taxon>Intramacronucleata</taxon>
        <taxon>Oligohymenophorea</taxon>
        <taxon>Scuticociliatia</taxon>
        <taxon>Philasterida</taxon>
        <taxon>Pseudocohnilembidae</taxon>
        <taxon>Pseudocohnilembus</taxon>
    </lineage>
</organism>
<evidence type="ECO:0000259" key="2">
    <source>
        <dbReference type="PROSITE" id="PS50179"/>
    </source>
</evidence>
<accession>A0A0V0QE80</accession>
<gene>
    <name evidence="3" type="ORF">PPERSA_06160</name>
</gene>
<keyword evidence="4" id="KW-1185">Reference proteome</keyword>
<dbReference type="GO" id="GO:0043130">
    <property type="term" value="F:ubiquitin binding"/>
    <property type="evidence" value="ECO:0007669"/>
    <property type="project" value="InterPro"/>
</dbReference>
<dbReference type="Proteomes" id="UP000054937">
    <property type="component" value="Unassembled WGS sequence"/>
</dbReference>
<dbReference type="InterPro" id="IPR013041">
    <property type="entry name" value="Clathrin_app_Ig-like_sf"/>
</dbReference>
<dbReference type="OrthoDB" id="307551at2759"/>
<feature type="compositionally biased region" description="Basic and acidic residues" evidence="1">
    <location>
        <begin position="417"/>
        <end position="436"/>
    </location>
</feature>
<sequence length="914" mass="107568">MSKPAAQIDEQEVAKIQNQIELAVQDQIEFLTQSENFKQKVENPTKETFIAKAVVKDHELLILLQSTAQHDNENKDPHRGKTLFPGFQDPESISFAQNFFQLLLELIEIWAEKYQNTPSGKDSKFMQMYKNLKQKRVTFPKVYEMLPELIPKSKQSQQQQQQSQKQSQKESTTPNPDQASQKQQQMHQQMKQIEDDLLNELDQFFNQFEKNLDNLVTSLNNSTSLSNSIKSALELKNNDFANYRQEINLLQEQIMSIGPQVVGEEDLNFLKQYDKVCQTYNKEYANFQGKEQNLEQYIIFKNKILKLCEGLTTANIQLQELPKQEISQSVKQQQEVNKSQQTKKPELKSVSFSKDVESKQQKSDDFGGWKDFSDKPFDDQKDQGSQQQKKSDFGNFGDFGSQNEQQKQQQESQFGNEFKDDKKFSQREEAKEEKQQFSKNQNEQQSHDTNQYYQSQSQYTDPQQKEKERYDQYQSQKQEPQLQQLKKPEIQTQYQQQQQQQQVNQSGNFHFPSYAKQDFEDAEDFYKAKQLSDQNNKSYNPNQGSYFNQSHATNTKSEYRQAPQQQQQQYFQKNMDNSNERQQKMTRYQLQQEQKMNQFGDFQENFSSYTMSVLSATSEVFPMKNKQIIDERIYEGRQINYDTTIQDLVESSGLNPSTIRKFKMSNLKTKSVLLDTKEVQFGVKTQLIFDYLSSRNHLLVQIFIGNKTQEPIQDISLEFFGDHTSELWKKQSSDIDSVLPAGKQQKLEFMVQYNNCPYDLINGEFQALIQNTKEAQQKFFIPMLLTKFMIFKETDPFVFKSKWNMKKDQAIKTEFFTVNTRIVRQPNDFIKFFQKSIEFTSVQEFLSQKQQVNGEELKYYEVGGIFELNTPDIEFLLKITVRPNLTAIIQIIPFSSYIRIAEHVLHHLQYVFSK</sequence>
<feature type="compositionally biased region" description="Polar residues" evidence="1">
    <location>
        <begin position="170"/>
        <end position="180"/>
    </location>
</feature>
<feature type="compositionally biased region" description="Polar residues" evidence="1">
    <location>
        <begin position="437"/>
        <end position="450"/>
    </location>
</feature>
<dbReference type="InParanoid" id="A0A0V0QE80"/>
<feature type="compositionally biased region" description="Basic and acidic residues" evidence="1">
    <location>
        <begin position="354"/>
        <end position="382"/>
    </location>
</feature>
<dbReference type="InterPro" id="IPR002014">
    <property type="entry name" value="VHS_dom"/>
</dbReference>
<evidence type="ECO:0000313" key="3">
    <source>
        <dbReference type="EMBL" id="KRX00517.1"/>
    </source>
</evidence>
<evidence type="ECO:0000313" key="4">
    <source>
        <dbReference type="Proteomes" id="UP000054937"/>
    </source>
</evidence>
<proteinExistence type="predicted"/>
<feature type="region of interest" description="Disordered" evidence="1">
    <location>
        <begin position="152"/>
        <end position="190"/>
    </location>
</feature>
<feature type="domain" description="VHS" evidence="2">
    <location>
        <begin position="103"/>
        <end position="140"/>
    </location>
</feature>
<comment type="caution">
    <text evidence="3">The sequence shown here is derived from an EMBL/GenBank/DDBJ whole genome shotgun (WGS) entry which is preliminary data.</text>
</comment>
<dbReference type="PROSITE" id="PS50179">
    <property type="entry name" value="VHS"/>
    <property type="match status" value="1"/>
</dbReference>
<feature type="region of interest" description="Disordered" evidence="1">
    <location>
        <begin position="332"/>
        <end position="512"/>
    </location>
</feature>
<feature type="compositionally biased region" description="Polar residues" evidence="1">
    <location>
        <begin position="531"/>
        <end position="556"/>
    </location>
</feature>
<feature type="compositionally biased region" description="Low complexity" evidence="1">
    <location>
        <begin position="181"/>
        <end position="190"/>
    </location>
</feature>
<protein>
    <submittedName>
        <fullName evidence="3">Coatomer/clathrin adaptor appendage, Ig-like subdomain</fullName>
    </submittedName>
</protein>